<dbReference type="GO" id="GO:0019901">
    <property type="term" value="F:protein kinase binding"/>
    <property type="evidence" value="ECO:0007669"/>
    <property type="project" value="TreeGrafter"/>
</dbReference>
<dbReference type="GO" id="GO:0005737">
    <property type="term" value="C:cytoplasm"/>
    <property type="evidence" value="ECO:0007669"/>
    <property type="project" value="TreeGrafter"/>
</dbReference>
<feature type="compositionally biased region" description="Basic and acidic residues" evidence="2">
    <location>
        <begin position="550"/>
        <end position="563"/>
    </location>
</feature>
<feature type="region of interest" description="Disordered" evidence="2">
    <location>
        <begin position="342"/>
        <end position="388"/>
    </location>
</feature>
<protein>
    <recommendedName>
        <fullName evidence="3">AMP-activated protein kinase glycogen-binding domain-containing protein</fullName>
    </recommendedName>
</protein>
<dbReference type="GO" id="GO:0005634">
    <property type="term" value="C:nucleus"/>
    <property type="evidence" value="ECO:0007669"/>
    <property type="project" value="TreeGrafter"/>
</dbReference>
<dbReference type="STRING" id="68775.A0A5C3MEC4"/>
<dbReference type="CDD" id="cd02859">
    <property type="entry name" value="E_set_AMPKbeta_like_N"/>
    <property type="match status" value="1"/>
</dbReference>
<dbReference type="GO" id="GO:0031588">
    <property type="term" value="C:nucleotide-activated protein kinase complex"/>
    <property type="evidence" value="ECO:0007669"/>
    <property type="project" value="TreeGrafter"/>
</dbReference>
<dbReference type="PANTHER" id="PTHR10343">
    <property type="entry name" value="5'-AMP-ACTIVATED PROTEIN KINASE , BETA SUBUNIT"/>
    <property type="match status" value="1"/>
</dbReference>
<dbReference type="InterPro" id="IPR013783">
    <property type="entry name" value="Ig-like_fold"/>
</dbReference>
<dbReference type="EMBL" id="ML213591">
    <property type="protein sequence ID" value="TFK43257.1"/>
    <property type="molecule type" value="Genomic_DNA"/>
</dbReference>
<dbReference type="SUPFAM" id="SSF81296">
    <property type="entry name" value="E set domains"/>
    <property type="match status" value="1"/>
</dbReference>
<dbReference type="InterPro" id="IPR050827">
    <property type="entry name" value="CRP1_MDG1_kinase"/>
</dbReference>
<dbReference type="OrthoDB" id="5873279at2759"/>
<dbReference type="Proteomes" id="UP000308652">
    <property type="component" value="Unassembled WGS sequence"/>
</dbReference>
<dbReference type="Gene3D" id="2.60.40.10">
    <property type="entry name" value="Immunoglobulins"/>
    <property type="match status" value="1"/>
</dbReference>
<feature type="domain" description="AMP-activated protein kinase glycogen-binding" evidence="3">
    <location>
        <begin position="9"/>
        <end position="86"/>
    </location>
</feature>
<reference evidence="4 5" key="1">
    <citation type="journal article" date="2019" name="Nat. Ecol. Evol.">
        <title>Megaphylogeny resolves global patterns of mushroom evolution.</title>
        <authorList>
            <person name="Varga T."/>
            <person name="Krizsan K."/>
            <person name="Foldi C."/>
            <person name="Dima B."/>
            <person name="Sanchez-Garcia M."/>
            <person name="Sanchez-Ramirez S."/>
            <person name="Szollosi G.J."/>
            <person name="Szarkandi J.G."/>
            <person name="Papp V."/>
            <person name="Albert L."/>
            <person name="Andreopoulos W."/>
            <person name="Angelini C."/>
            <person name="Antonin V."/>
            <person name="Barry K.W."/>
            <person name="Bougher N.L."/>
            <person name="Buchanan P."/>
            <person name="Buyck B."/>
            <person name="Bense V."/>
            <person name="Catcheside P."/>
            <person name="Chovatia M."/>
            <person name="Cooper J."/>
            <person name="Damon W."/>
            <person name="Desjardin D."/>
            <person name="Finy P."/>
            <person name="Geml J."/>
            <person name="Haridas S."/>
            <person name="Hughes K."/>
            <person name="Justo A."/>
            <person name="Karasinski D."/>
            <person name="Kautmanova I."/>
            <person name="Kiss B."/>
            <person name="Kocsube S."/>
            <person name="Kotiranta H."/>
            <person name="LaButti K.M."/>
            <person name="Lechner B.E."/>
            <person name="Liimatainen K."/>
            <person name="Lipzen A."/>
            <person name="Lukacs Z."/>
            <person name="Mihaltcheva S."/>
            <person name="Morgado L.N."/>
            <person name="Niskanen T."/>
            <person name="Noordeloos M.E."/>
            <person name="Ohm R.A."/>
            <person name="Ortiz-Santana B."/>
            <person name="Ovrebo C."/>
            <person name="Racz N."/>
            <person name="Riley R."/>
            <person name="Savchenko A."/>
            <person name="Shiryaev A."/>
            <person name="Soop K."/>
            <person name="Spirin V."/>
            <person name="Szebenyi C."/>
            <person name="Tomsovsky M."/>
            <person name="Tulloss R.E."/>
            <person name="Uehling J."/>
            <person name="Grigoriev I.V."/>
            <person name="Vagvolgyi C."/>
            <person name="Papp T."/>
            <person name="Martin F.M."/>
            <person name="Miettinen O."/>
            <person name="Hibbett D.S."/>
            <person name="Nagy L.G."/>
        </authorList>
    </citation>
    <scope>NUCLEOTIDE SEQUENCE [LARGE SCALE GENOMIC DNA]</scope>
    <source>
        <strain evidence="4 5">CBS 166.37</strain>
    </source>
</reference>
<feature type="compositionally biased region" description="Low complexity" evidence="2">
    <location>
        <begin position="486"/>
        <end position="495"/>
    </location>
</feature>
<dbReference type="InterPro" id="IPR014756">
    <property type="entry name" value="Ig_E-set"/>
</dbReference>
<organism evidence="4 5">
    <name type="scientific">Crucibulum laeve</name>
    <dbReference type="NCBI Taxonomy" id="68775"/>
    <lineage>
        <taxon>Eukaryota</taxon>
        <taxon>Fungi</taxon>
        <taxon>Dikarya</taxon>
        <taxon>Basidiomycota</taxon>
        <taxon>Agaricomycotina</taxon>
        <taxon>Agaricomycetes</taxon>
        <taxon>Agaricomycetidae</taxon>
        <taxon>Agaricales</taxon>
        <taxon>Agaricineae</taxon>
        <taxon>Nidulariaceae</taxon>
        <taxon>Crucibulum</taxon>
    </lineage>
</organism>
<accession>A0A5C3MEC4</accession>
<dbReference type="AlphaFoldDB" id="A0A5C3MEC4"/>
<feature type="region of interest" description="Disordered" evidence="2">
    <location>
        <begin position="421"/>
        <end position="563"/>
    </location>
</feature>
<comment type="similarity">
    <text evidence="1">Belongs to the CRP1/MDG1 family.</text>
</comment>
<gene>
    <name evidence="4" type="ORF">BDQ12DRAFT_709079</name>
</gene>
<proteinExistence type="inferred from homology"/>
<feature type="compositionally biased region" description="Pro residues" evidence="2">
    <location>
        <begin position="458"/>
        <end position="473"/>
    </location>
</feature>
<dbReference type="Pfam" id="PF16561">
    <property type="entry name" value="AMPK1_CBM"/>
    <property type="match status" value="1"/>
</dbReference>
<feature type="compositionally biased region" description="Low complexity" evidence="2">
    <location>
        <begin position="527"/>
        <end position="539"/>
    </location>
</feature>
<evidence type="ECO:0000313" key="5">
    <source>
        <dbReference type="Proteomes" id="UP000308652"/>
    </source>
</evidence>
<evidence type="ECO:0000256" key="1">
    <source>
        <dbReference type="ARBA" id="ARBA00038216"/>
    </source>
</evidence>
<keyword evidence="5" id="KW-1185">Reference proteome</keyword>
<evidence type="ECO:0000313" key="4">
    <source>
        <dbReference type="EMBL" id="TFK43257.1"/>
    </source>
</evidence>
<evidence type="ECO:0000259" key="3">
    <source>
        <dbReference type="Pfam" id="PF16561"/>
    </source>
</evidence>
<evidence type="ECO:0000256" key="2">
    <source>
        <dbReference type="SAM" id="MobiDB-lite"/>
    </source>
</evidence>
<dbReference type="PANTHER" id="PTHR10343:SF81">
    <property type="entry name" value="CRUCIFORM DNA-RECOGNIZING PROTEIN 1-RELATED"/>
    <property type="match status" value="1"/>
</dbReference>
<feature type="compositionally biased region" description="Polar residues" evidence="2">
    <location>
        <begin position="508"/>
        <end position="517"/>
    </location>
</feature>
<feature type="compositionally biased region" description="Low complexity" evidence="2">
    <location>
        <begin position="358"/>
        <end position="374"/>
    </location>
</feature>
<sequence length="563" mass="57985">MDSADLHEVAFEWPHPEPNTVVVTGTFDQWSKSIHLVKTPKGFKGAVRVPWNEKIKYKFIVDGQWSLHEGYPTETDPGGYVNNVYTAPSKPAPPTLQVPPAVLPAEVVQPTSRDTHSPPITLNGSAKASNTVSAKGQQLQSAASTVTSSIPTTLENGKSLVADASQKVHDAVVAPASEALAGAAGTVKSAVQTRAADSKVASDVASSEPKTEATISKRLSQFLSGIANTVVAADGTSSALGYVTSGLGVAVQNIIGIDPINSDPIAVPPTPKVEKAIDSPSPVEGRYPSSVAPDVPISIVPVNAPENNTISLALSSPVPKEEAIGAVSPSIFSPAIDPVDKDAAPVADIPPTQEEPSTHAAVVAETSEAETPAVGGLGSTAESDVPSPKSKAAEIAVVEPVSEPAAAAPVEVKAEEPVVSVPVETKTEEPKVAAGQPTAPAPESPKAEEAVAETPSPKAAPPAPLPLPTPTTPPKAEEKPVTNGHSSPRASASSPPSTPSKEKAAEVSSPNTPSTPTKRFFPRRSESPSISGSPSGTVSSRKKRNSIFGKVKELFHHEKKEHK</sequence>
<name>A0A5C3MEC4_9AGAR</name>
<dbReference type="InterPro" id="IPR032640">
    <property type="entry name" value="AMPK1_CBM"/>
</dbReference>
<dbReference type="GO" id="GO:0007165">
    <property type="term" value="P:signal transduction"/>
    <property type="evidence" value="ECO:0007669"/>
    <property type="project" value="TreeGrafter"/>
</dbReference>